<dbReference type="InterPro" id="IPR011989">
    <property type="entry name" value="ARM-like"/>
</dbReference>
<protein>
    <submittedName>
        <fullName evidence="1">Uncharacterized protein</fullName>
    </submittedName>
</protein>
<evidence type="ECO:0000313" key="2">
    <source>
        <dbReference type="Proteomes" id="UP001165060"/>
    </source>
</evidence>
<dbReference type="InterPro" id="IPR016024">
    <property type="entry name" value="ARM-type_fold"/>
</dbReference>
<reference evidence="1 2" key="1">
    <citation type="journal article" date="2023" name="Commun. Biol.">
        <title>Genome analysis of Parmales, the sister group of diatoms, reveals the evolutionary specialization of diatoms from phago-mixotrophs to photoautotrophs.</title>
        <authorList>
            <person name="Ban H."/>
            <person name="Sato S."/>
            <person name="Yoshikawa S."/>
            <person name="Yamada K."/>
            <person name="Nakamura Y."/>
            <person name="Ichinomiya M."/>
            <person name="Sato N."/>
            <person name="Blanc-Mathieu R."/>
            <person name="Endo H."/>
            <person name="Kuwata A."/>
            <person name="Ogata H."/>
        </authorList>
    </citation>
    <scope>NUCLEOTIDE SEQUENCE [LARGE SCALE GENOMIC DNA]</scope>
</reference>
<dbReference type="EMBL" id="BRYB01000722">
    <property type="protein sequence ID" value="GMI36234.1"/>
    <property type="molecule type" value="Genomic_DNA"/>
</dbReference>
<evidence type="ECO:0000313" key="1">
    <source>
        <dbReference type="EMBL" id="GMI36234.1"/>
    </source>
</evidence>
<accession>A0ABQ6MZY0</accession>
<dbReference type="Gene3D" id="1.25.10.10">
    <property type="entry name" value="Leucine-rich Repeat Variant"/>
    <property type="match status" value="1"/>
</dbReference>
<comment type="caution">
    <text evidence="1">The sequence shown here is derived from an EMBL/GenBank/DDBJ whole genome shotgun (WGS) entry which is preliminary data.</text>
</comment>
<proteinExistence type="predicted"/>
<keyword evidence="2" id="KW-1185">Reference proteome</keyword>
<dbReference type="SUPFAM" id="SSF48371">
    <property type="entry name" value="ARM repeat"/>
    <property type="match status" value="1"/>
</dbReference>
<dbReference type="Proteomes" id="UP001165060">
    <property type="component" value="Unassembled WGS sequence"/>
</dbReference>
<name>A0ABQ6MZY0_9STRA</name>
<organism evidence="1 2">
    <name type="scientific">Tetraparma gracilis</name>
    <dbReference type="NCBI Taxonomy" id="2962635"/>
    <lineage>
        <taxon>Eukaryota</taxon>
        <taxon>Sar</taxon>
        <taxon>Stramenopiles</taxon>
        <taxon>Ochrophyta</taxon>
        <taxon>Bolidophyceae</taxon>
        <taxon>Parmales</taxon>
        <taxon>Triparmaceae</taxon>
        <taxon>Tetraparma</taxon>
    </lineage>
</organism>
<sequence length="686" mass="75379">MDFSSPLPGLQSLLAREPPISSAAAAKAEELLSLYRAPDLDQEAVAAAATALFTLGVTPSSAPRWEVFSLSIVICTSLISTTQLYRHGPVPPSATDTPAPPPLPAPVCESLSSFFLPHVDFLLVHNEPRVRSLTTSLIEVLSTITPLYPRLYPSTIASITEDMTADRSDLKAVDDTAGWRNLETSLHALASIILHVPDYLTATYTPLSLSASSPSSPASSSSASPTPYLLQSDCEMLRECSVKNVNRHVAAAALLVFDTMLRTVDPSTASENPALKPSHFLFKEILRCLVFSLSHNWSQVRMSGSVLMRTLLATLPPDQHATVYPSLLPSMCLNRHYLAEGVRQFSLKTWSDHIPKDKGIPLVAEYIHNVVLHYLKTLDVDNHVVRESACNAVSELSCSLSVSEHASSLLPHIPMLLEGLTVCFFDESWPVRDRAGVTVGQFIASYPDECLPFVESVMYDRFVDQVKDPIWSVRSNGAIGLGNIARCYETYRPRVLALIREMLPLAATEPSSTKKEKELAANDKAAHTNTQLFSCGSLAPKLKKNGHKSANRVAGCSDCAVNRDVRPWEVTDGGVYLAVAVCDVYEVDVAKTLIKECVEACRPEHFVEGDDLRRTLFKSFVEILNKLGVQKFKRHFLNLLIPTLVRTLSRESRMEGSVSQLCVFEARTTVEEMVKAMDGLNMQDTI</sequence>
<gene>
    <name evidence="1" type="ORF">TeGR_g10125</name>
</gene>